<protein>
    <submittedName>
        <fullName evidence="1">Uncharacterized protein</fullName>
    </submittedName>
</protein>
<accession>A0A8S5T1I4</accession>
<reference evidence="1" key="1">
    <citation type="journal article" date="2021" name="Proc. Natl. Acad. Sci. U.S.A.">
        <title>A Catalog of Tens of Thousands of Viruses from Human Metagenomes Reveals Hidden Associations with Chronic Diseases.</title>
        <authorList>
            <person name="Tisza M.J."/>
            <person name="Buck C.B."/>
        </authorList>
    </citation>
    <scope>NUCLEOTIDE SEQUENCE</scope>
    <source>
        <strain evidence="1">Ct5ra14</strain>
    </source>
</reference>
<dbReference type="EMBL" id="BK032730">
    <property type="protein sequence ID" value="DAF57220.1"/>
    <property type="molecule type" value="Genomic_DNA"/>
</dbReference>
<sequence>MKDRPVSDLRYTVTWRSPYKPRPAGLPKILCSSPFEEELTLPWIIASNWGINAWAIGIYFEHPKPKRKMDEEKRASMRRKRMQTRVEKTAPLFADEFEKKELQQRPEYFAGKSQVDEAELNKRIEEFTDLMTPGEAVRYLLSLGVPTELSEEDKKLCEDIKQFRANEKNFSAEEFRVRCQKRAAEKAERERKAMEALMDIRNEPLFAGL</sequence>
<evidence type="ECO:0000313" key="1">
    <source>
        <dbReference type="EMBL" id="DAF57220.1"/>
    </source>
</evidence>
<organism evidence="1">
    <name type="scientific">Myoviridae sp. ct5ra14</name>
    <dbReference type="NCBI Taxonomy" id="2827659"/>
    <lineage>
        <taxon>Viruses</taxon>
        <taxon>Duplodnaviria</taxon>
        <taxon>Heunggongvirae</taxon>
        <taxon>Uroviricota</taxon>
        <taxon>Caudoviricetes</taxon>
    </lineage>
</organism>
<name>A0A8S5T1I4_9CAUD</name>
<proteinExistence type="predicted"/>